<evidence type="ECO:0000313" key="2">
    <source>
        <dbReference type="EMBL" id="TVY86477.1"/>
    </source>
</evidence>
<dbReference type="EMBL" id="QGML01003487">
    <property type="protein sequence ID" value="TVY86477.1"/>
    <property type="molecule type" value="Genomic_DNA"/>
</dbReference>
<feature type="domain" description="Serine aminopeptidase S33" evidence="1">
    <location>
        <begin position="32"/>
        <end position="277"/>
    </location>
</feature>
<evidence type="ECO:0000259" key="1">
    <source>
        <dbReference type="Pfam" id="PF12146"/>
    </source>
</evidence>
<dbReference type="InterPro" id="IPR051044">
    <property type="entry name" value="MAG_DAG_Lipase"/>
</dbReference>
<dbReference type="Proteomes" id="UP000315522">
    <property type="component" value="Unassembled WGS sequence"/>
</dbReference>
<dbReference type="SUPFAM" id="SSF53474">
    <property type="entry name" value="alpha/beta-Hydrolases"/>
    <property type="match status" value="1"/>
</dbReference>
<protein>
    <submittedName>
        <fullName evidence="2">Putative monoglyceride lipase</fullName>
    </submittedName>
</protein>
<comment type="caution">
    <text evidence="2">The sequence shown here is derived from an EMBL/GenBank/DDBJ whole genome shotgun (WGS) entry which is preliminary data.</text>
</comment>
<keyword evidence="3" id="KW-1185">Reference proteome</keyword>
<evidence type="ECO:0000313" key="3">
    <source>
        <dbReference type="Proteomes" id="UP000315522"/>
    </source>
</evidence>
<accession>A0A559M0J4</accession>
<dbReference type="PANTHER" id="PTHR11614">
    <property type="entry name" value="PHOSPHOLIPASE-RELATED"/>
    <property type="match status" value="1"/>
</dbReference>
<dbReference type="InterPro" id="IPR029058">
    <property type="entry name" value="AB_hydrolase_fold"/>
</dbReference>
<gene>
    <name evidence="2" type="ORF">LAWI1_G008350</name>
</gene>
<dbReference type="InterPro" id="IPR022742">
    <property type="entry name" value="Hydrolase_4"/>
</dbReference>
<dbReference type="Gene3D" id="3.40.50.1820">
    <property type="entry name" value="alpha/beta hydrolase"/>
    <property type="match status" value="1"/>
</dbReference>
<reference evidence="2 3" key="1">
    <citation type="submission" date="2018-05" db="EMBL/GenBank/DDBJ databases">
        <title>Genome sequencing and assembly of the regulated plant pathogen Lachnellula willkommii and related sister species for the development of diagnostic species identification markers.</title>
        <authorList>
            <person name="Giroux E."/>
            <person name="Bilodeau G."/>
        </authorList>
    </citation>
    <scope>NUCLEOTIDE SEQUENCE [LARGE SCALE GENOMIC DNA]</scope>
    <source>
        <strain evidence="2 3">CBS 172.35</strain>
    </source>
</reference>
<dbReference type="FunFam" id="3.40.50.1820:FF:000255">
    <property type="entry name" value="Alpha/beta hydrolase, putative"/>
    <property type="match status" value="1"/>
</dbReference>
<dbReference type="Pfam" id="PF12146">
    <property type="entry name" value="Hydrolase_4"/>
    <property type="match status" value="1"/>
</dbReference>
<sequence>MPTEVEGTHQIGDISLYTNTWKVLYPFYPDGPPVAKLIFIHGFNDHIHRYYSLFPFLAARGIEVHGFDQRGWGRSVKNPSQRGLTGPTTLVMSDIVSFIETQLPSPVPVFVMGHSMGGGEAATLASDPKYADLMPSIRGWLLESPLFAIAKGYEPSAVTVFLGRLAGKILPHMKIANTLLPENMTRDPEVVKSLKEDKLDHETGTLEGLAGMLERSAALSEGRATLNKDVTSIWLGHGTKDMGTSYDASKKWFEAQTQVQDKEFKTYEGWYHQLHADLPETRDEFAKDVADWILARIGNAHKVESKL</sequence>
<dbReference type="AlphaFoldDB" id="A0A559M0J4"/>
<proteinExistence type="predicted"/>
<organism evidence="2 3">
    <name type="scientific">Lachnellula willkommii</name>
    <dbReference type="NCBI Taxonomy" id="215461"/>
    <lineage>
        <taxon>Eukaryota</taxon>
        <taxon>Fungi</taxon>
        <taxon>Dikarya</taxon>
        <taxon>Ascomycota</taxon>
        <taxon>Pezizomycotina</taxon>
        <taxon>Leotiomycetes</taxon>
        <taxon>Helotiales</taxon>
        <taxon>Lachnaceae</taxon>
        <taxon>Lachnellula</taxon>
    </lineage>
</organism>
<name>A0A559M0J4_9HELO</name>